<protein>
    <submittedName>
        <fullName evidence="2">Uncharacterized protein</fullName>
    </submittedName>
</protein>
<feature type="region of interest" description="Disordered" evidence="1">
    <location>
        <begin position="18"/>
        <end position="45"/>
    </location>
</feature>
<accession>A0A1Y2AAZ5</accession>
<dbReference type="EMBL" id="MCFA01000001">
    <property type="protein sequence ID" value="ORY19688.1"/>
    <property type="molecule type" value="Genomic_DNA"/>
</dbReference>
<name>A0A1Y2AAZ5_9PLEO</name>
<dbReference type="Proteomes" id="UP000193144">
    <property type="component" value="Unassembled WGS sequence"/>
</dbReference>
<feature type="compositionally biased region" description="Basic residues" evidence="1">
    <location>
        <begin position="25"/>
        <end position="34"/>
    </location>
</feature>
<reference evidence="2 3" key="1">
    <citation type="submission" date="2016-07" db="EMBL/GenBank/DDBJ databases">
        <title>Pervasive Adenine N6-methylation of Active Genes in Fungi.</title>
        <authorList>
            <consortium name="DOE Joint Genome Institute"/>
            <person name="Mondo S.J."/>
            <person name="Dannebaum R.O."/>
            <person name="Kuo R.C."/>
            <person name="Labutti K."/>
            <person name="Haridas S."/>
            <person name="Kuo A."/>
            <person name="Salamov A."/>
            <person name="Ahrendt S.R."/>
            <person name="Lipzen A."/>
            <person name="Sullivan W."/>
            <person name="Andreopoulos W.B."/>
            <person name="Clum A."/>
            <person name="Lindquist E."/>
            <person name="Daum C."/>
            <person name="Ramamoorthy G.K."/>
            <person name="Gryganskyi A."/>
            <person name="Culley D."/>
            <person name="Magnuson J.K."/>
            <person name="James T.Y."/>
            <person name="O'Malley M.A."/>
            <person name="Stajich J.E."/>
            <person name="Spatafora J.W."/>
            <person name="Visel A."/>
            <person name="Grigoriev I.V."/>
        </authorList>
    </citation>
    <scope>NUCLEOTIDE SEQUENCE [LARGE SCALE GENOMIC DNA]</scope>
    <source>
        <strain evidence="2 3">CBS 115471</strain>
    </source>
</reference>
<gene>
    <name evidence="2" type="ORF">BCR34DRAFT_551518</name>
</gene>
<organism evidence="2 3">
    <name type="scientific">Clohesyomyces aquaticus</name>
    <dbReference type="NCBI Taxonomy" id="1231657"/>
    <lineage>
        <taxon>Eukaryota</taxon>
        <taxon>Fungi</taxon>
        <taxon>Dikarya</taxon>
        <taxon>Ascomycota</taxon>
        <taxon>Pezizomycotina</taxon>
        <taxon>Dothideomycetes</taxon>
        <taxon>Pleosporomycetidae</taxon>
        <taxon>Pleosporales</taxon>
        <taxon>Lindgomycetaceae</taxon>
        <taxon>Clohesyomyces</taxon>
    </lineage>
</organism>
<comment type="caution">
    <text evidence="2">The sequence shown here is derived from an EMBL/GenBank/DDBJ whole genome shotgun (WGS) entry which is preliminary data.</text>
</comment>
<evidence type="ECO:0000313" key="2">
    <source>
        <dbReference type="EMBL" id="ORY19688.1"/>
    </source>
</evidence>
<evidence type="ECO:0000313" key="3">
    <source>
        <dbReference type="Proteomes" id="UP000193144"/>
    </source>
</evidence>
<sequence>MTAELEEEVKELGVKGKKDGYFRSGRSKKTKNGKKNADAEGQKPAKAIRISATAKKALFKYWREVTTDFEGQYHRPHDLSKMLDPFRGTEVIHKEAIKTYVRAMLQPMPAGSGDFLDPDPGLANEYPYNEEPWASTLIRTFCHNKGEKEGRDKPVNRVGQMLERHVKRLEENIDENGNWVKDSPVKRILWHSYNRNAQGEIEYEFQFLVYEQPRENIWQGREALGRRHHIWEQSDAEHGIVR</sequence>
<proteinExistence type="predicted"/>
<dbReference type="OrthoDB" id="6105938at2759"/>
<dbReference type="AlphaFoldDB" id="A0A1Y2AAZ5"/>
<evidence type="ECO:0000256" key="1">
    <source>
        <dbReference type="SAM" id="MobiDB-lite"/>
    </source>
</evidence>
<keyword evidence="3" id="KW-1185">Reference proteome</keyword>